<evidence type="ECO:0000313" key="13">
    <source>
        <dbReference type="Proteomes" id="UP000602653"/>
    </source>
</evidence>
<dbReference type="Gene3D" id="3.40.50.300">
    <property type="entry name" value="P-loop containing nucleotide triphosphate hydrolases"/>
    <property type="match status" value="2"/>
</dbReference>
<dbReference type="SUPFAM" id="SSF52540">
    <property type="entry name" value="P-loop containing nucleoside triphosphate hydrolases"/>
    <property type="match status" value="1"/>
</dbReference>
<dbReference type="Gene3D" id="1.10.3210.30">
    <property type="match status" value="1"/>
</dbReference>
<organism evidence="12 13">
    <name type="scientific">Arcanobacterium phocisimile</name>
    <dbReference type="NCBI Taxonomy" id="1302235"/>
    <lineage>
        <taxon>Bacteria</taxon>
        <taxon>Bacillati</taxon>
        <taxon>Actinomycetota</taxon>
        <taxon>Actinomycetes</taxon>
        <taxon>Actinomycetales</taxon>
        <taxon>Actinomycetaceae</taxon>
        <taxon>Arcanobacterium</taxon>
    </lineage>
</organism>
<evidence type="ECO:0000256" key="9">
    <source>
        <dbReference type="ARBA" id="ARBA00023118"/>
    </source>
</evidence>
<dbReference type="NCBIfam" id="TIGR01587">
    <property type="entry name" value="cas3_core"/>
    <property type="match status" value="1"/>
</dbReference>
<evidence type="ECO:0000256" key="10">
    <source>
        <dbReference type="SAM" id="MobiDB-lite"/>
    </source>
</evidence>
<evidence type="ECO:0000256" key="7">
    <source>
        <dbReference type="ARBA" id="ARBA00022806"/>
    </source>
</evidence>
<dbReference type="RefSeq" id="WP_204424421.1">
    <property type="nucleotide sequence ID" value="NZ_CP070228.1"/>
</dbReference>
<proteinExistence type="inferred from homology"/>
<keyword evidence="3" id="KW-0540">Nuclease</keyword>
<dbReference type="SMART" id="SM00490">
    <property type="entry name" value="HELICc"/>
    <property type="match status" value="1"/>
</dbReference>
<reference evidence="12 13" key="1">
    <citation type="submission" date="2021-02" db="EMBL/GenBank/DDBJ databases">
        <title>Complete Genome Sequence of Arcanobacterium phocisimile strain DSM 26142T from a harbour seal.</title>
        <authorList>
            <person name="Borowiak M."/>
            <person name="Alssahen M."/>
            <person name="Malorny B."/>
            <person name="Laemmler C."/>
            <person name="Siebert U."/>
            <person name="Ploetz M."/>
            <person name="Abdulmawjood A."/>
        </authorList>
    </citation>
    <scope>NUCLEOTIDE SEQUENCE [LARGE SCALE GENOMIC DNA]</scope>
    <source>
        <strain evidence="12 13">DSM 26142</strain>
    </source>
</reference>
<dbReference type="Pfam" id="PF18019">
    <property type="entry name" value="Cas3_HD"/>
    <property type="match status" value="1"/>
</dbReference>
<dbReference type="PANTHER" id="PTHR47963">
    <property type="entry name" value="DEAD-BOX ATP-DEPENDENT RNA HELICASE 47, MITOCHONDRIAL"/>
    <property type="match status" value="1"/>
</dbReference>
<dbReference type="InterPro" id="IPR050547">
    <property type="entry name" value="DEAD_box_RNA_helicases"/>
</dbReference>
<feature type="compositionally biased region" description="Polar residues" evidence="10">
    <location>
        <begin position="378"/>
        <end position="387"/>
    </location>
</feature>
<feature type="region of interest" description="Disordered" evidence="10">
    <location>
        <begin position="372"/>
        <end position="391"/>
    </location>
</feature>
<sequence>MNTRSELWAKQDGFDKTYPLLAHLLDTVTITGALYDHWLREGLRDLFRESLGDNAKSIVQCIAGLHDVGKASPLFQLRPSDKAQRWEKIRKTIEESGNYQDLGNTSIALNRSKDEARRHERLSAYASQPVLPSSRKPASQVWVHLVLGGHHGKFSAITKASDTKDLLEDLDYGGWTSAQHDLTDGVLTACRLNREDIPQKLDPTITLLLSGLIVLADRIASGEPFVDGGFTLLEEFPDILEHPHRWVTEREKEAESRVRTTVGIYSPWETEDAAKQAILGDYDPRPIQREALDAGDGLWSLMATTGSGKTEAALLRHSTRPERLIFLLPTQATSNAIMRRVQHAYRNTSNVAALAHGLASVEDFYQQPLSLYDDEAGQNPSENQTDKPSGLYPSSFVRAGAARLFAPVCVGTIDQALASALPGKWIHFRLLALANAHMVIDEVHTLDVYQTKLLEELLPWLVKTRTRVTFLTATMPSEQRQQLISAYSQAEEKLDSPIFPSIDVVTEGHTDSIPVDSLTASMTIDLRQTEYDSLVDAHVDWHTQVRRQFPTARLGIICNTVARAQETAQRIAENGETVLILHSRMTAEHRRQNAQQLLDLLGPNGTGTNITVVGTQAIEASLDIDLDFLNTEICPAPSLVQRAGRQWRRTDPQRKDRCPGEHQKTLTVTWFNSDQSWQYRPYLAAELKRTYEWLASHSQLIIPDNAQEFIDSAHVNFENALTELDMEALTEETLKLMRAESNRARITDALTDRASVGNFTALTTNNPADESTTRLIDEGSNGRFILGSLESTIPGAWHGTAEELLTLSSRDKATIREVLRASIPLSLPRNSQRKPRAKEEFIERLKAISLSESRSLLSGYYFVPDADQFYDSSIGFTGPLQNS</sequence>
<dbReference type="InterPro" id="IPR014001">
    <property type="entry name" value="Helicase_ATP-bd"/>
</dbReference>
<evidence type="ECO:0000256" key="2">
    <source>
        <dbReference type="ARBA" id="ARBA00009046"/>
    </source>
</evidence>
<feature type="domain" description="HD Cas3-type" evidence="11">
    <location>
        <begin position="13"/>
        <end position="219"/>
    </location>
</feature>
<dbReference type="InterPro" id="IPR054712">
    <property type="entry name" value="Cas3-like_dom"/>
</dbReference>
<keyword evidence="5" id="KW-0547">Nucleotide-binding</keyword>
<dbReference type="Pfam" id="PF22590">
    <property type="entry name" value="Cas3-like_C_2"/>
    <property type="match status" value="1"/>
</dbReference>
<accession>A0ABX7IH25</accession>
<dbReference type="EMBL" id="CP070228">
    <property type="protein sequence ID" value="QRV02140.1"/>
    <property type="molecule type" value="Genomic_DNA"/>
</dbReference>
<evidence type="ECO:0000256" key="5">
    <source>
        <dbReference type="ARBA" id="ARBA00022741"/>
    </source>
</evidence>
<evidence type="ECO:0000259" key="11">
    <source>
        <dbReference type="PROSITE" id="PS51643"/>
    </source>
</evidence>
<dbReference type="SMART" id="SM00487">
    <property type="entry name" value="DEXDc"/>
    <property type="match status" value="1"/>
</dbReference>
<dbReference type="InterPro" id="IPR027417">
    <property type="entry name" value="P-loop_NTPase"/>
</dbReference>
<dbReference type="CDD" id="cd09641">
    <property type="entry name" value="Cas3''_I"/>
    <property type="match status" value="1"/>
</dbReference>
<dbReference type="PROSITE" id="PS51643">
    <property type="entry name" value="HD_CAS3"/>
    <property type="match status" value="1"/>
</dbReference>
<dbReference type="InterPro" id="IPR001650">
    <property type="entry name" value="Helicase_C-like"/>
</dbReference>
<dbReference type="InterPro" id="IPR038257">
    <property type="entry name" value="CRISPR-assoc_Cas3_HD_sf"/>
</dbReference>
<keyword evidence="13" id="KW-1185">Reference proteome</keyword>
<evidence type="ECO:0000256" key="4">
    <source>
        <dbReference type="ARBA" id="ARBA00022723"/>
    </source>
</evidence>
<evidence type="ECO:0000256" key="6">
    <source>
        <dbReference type="ARBA" id="ARBA00022801"/>
    </source>
</evidence>
<dbReference type="InterPro" id="IPR006483">
    <property type="entry name" value="CRISPR-assoc_Cas3_HD"/>
</dbReference>
<keyword evidence="4" id="KW-0479">Metal-binding</keyword>
<keyword evidence="9" id="KW-0051">Antiviral defense</keyword>
<dbReference type="InterPro" id="IPR006474">
    <property type="entry name" value="Helicase_Cas3_CRISPR-ass_core"/>
</dbReference>
<dbReference type="Proteomes" id="UP000602653">
    <property type="component" value="Chromosome"/>
</dbReference>
<protein>
    <submittedName>
        <fullName evidence="12">CRISPR-associated helicase Cas3</fullName>
    </submittedName>
</protein>
<gene>
    <name evidence="12" type="primary">cas3</name>
    <name evidence="12" type="ORF">JTE88_08740</name>
</gene>
<keyword evidence="6" id="KW-0378">Hydrolase</keyword>
<comment type="similarity">
    <text evidence="2">In the central section; belongs to the CRISPR-associated helicase Cas3 family.</text>
</comment>
<evidence type="ECO:0000256" key="8">
    <source>
        <dbReference type="ARBA" id="ARBA00022840"/>
    </source>
</evidence>
<evidence type="ECO:0000256" key="3">
    <source>
        <dbReference type="ARBA" id="ARBA00022722"/>
    </source>
</evidence>
<comment type="similarity">
    <text evidence="1">In the N-terminal section; belongs to the CRISPR-associated nuclease Cas3-HD family.</text>
</comment>
<keyword evidence="7" id="KW-0347">Helicase</keyword>
<evidence type="ECO:0000313" key="12">
    <source>
        <dbReference type="EMBL" id="QRV02140.1"/>
    </source>
</evidence>
<name>A0ABX7IH25_9ACTO</name>
<dbReference type="NCBIfam" id="TIGR01596">
    <property type="entry name" value="cas3_HD"/>
    <property type="match status" value="1"/>
</dbReference>
<dbReference type="PANTHER" id="PTHR47963:SF9">
    <property type="entry name" value="CRISPR-ASSOCIATED ENDONUCLEASE_HELICASE CAS3"/>
    <property type="match status" value="1"/>
</dbReference>
<evidence type="ECO:0000256" key="1">
    <source>
        <dbReference type="ARBA" id="ARBA00006847"/>
    </source>
</evidence>
<keyword evidence="8" id="KW-0067">ATP-binding</keyword>